<dbReference type="WBParaSite" id="ES5_v2.g10318.t1">
    <property type="protein sequence ID" value="ES5_v2.g10318.t1"/>
    <property type="gene ID" value="ES5_v2.g10318"/>
</dbReference>
<protein>
    <submittedName>
        <fullName evidence="2">Uncharacterized protein</fullName>
    </submittedName>
</protein>
<proteinExistence type="predicted"/>
<sequence length="213" mass="24015">MMPIMSKPPILTPSQPIQIPKHSQLPRSSLPSSTPENIRKRRHRDVEMISQPSSQSGSPNNSIILNNNNNNLINDKFSRSRAFTCPETMKQQQQQQPSVKEQSVHPSSPDKIAKFDPSCPLRHHPDNLSPPNTQAMMLEQLTTAYILNALGESAYRTSDPTTITKDENKSKQLDNGMQLKTNTTKEINEKSGSIVKIPMSEIHRMIEDCYNDL</sequence>
<evidence type="ECO:0000313" key="2">
    <source>
        <dbReference type="WBParaSite" id="ES5_v2.g10318.t1"/>
    </source>
</evidence>
<reference evidence="2" key="1">
    <citation type="submission" date="2022-11" db="UniProtKB">
        <authorList>
            <consortium name="WormBaseParasite"/>
        </authorList>
    </citation>
    <scope>IDENTIFICATION</scope>
</reference>
<organism evidence="1 2">
    <name type="scientific">Panagrolaimus sp. ES5</name>
    <dbReference type="NCBI Taxonomy" id="591445"/>
    <lineage>
        <taxon>Eukaryota</taxon>
        <taxon>Metazoa</taxon>
        <taxon>Ecdysozoa</taxon>
        <taxon>Nematoda</taxon>
        <taxon>Chromadorea</taxon>
        <taxon>Rhabditida</taxon>
        <taxon>Tylenchina</taxon>
        <taxon>Panagrolaimomorpha</taxon>
        <taxon>Panagrolaimoidea</taxon>
        <taxon>Panagrolaimidae</taxon>
        <taxon>Panagrolaimus</taxon>
    </lineage>
</organism>
<evidence type="ECO:0000313" key="1">
    <source>
        <dbReference type="Proteomes" id="UP000887579"/>
    </source>
</evidence>
<accession>A0AC34EZY1</accession>
<name>A0AC34EZY1_9BILA</name>
<dbReference type="Proteomes" id="UP000887579">
    <property type="component" value="Unplaced"/>
</dbReference>